<sequence length="66" mass="6597">MRYILALIVACAIAAPPASAASSKSTAKSVSAAKSDQATKTGKRNRQNADHSGAGGIHPLVGSGDY</sequence>
<dbReference type="EMBL" id="CP044328">
    <property type="protein sequence ID" value="QGM94925.1"/>
    <property type="molecule type" value="Genomic_DNA"/>
</dbReference>
<dbReference type="RefSeq" id="WP_018409098.1">
    <property type="nucleotide sequence ID" value="NZ_CP044328.1"/>
</dbReference>
<feature type="compositionally biased region" description="Low complexity" evidence="1">
    <location>
        <begin position="16"/>
        <end position="35"/>
    </location>
</feature>
<evidence type="ECO:0000313" key="4">
    <source>
        <dbReference type="Proteomes" id="UP000424673"/>
    </source>
</evidence>
<keyword evidence="2" id="KW-0732">Signal</keyword>
<evidence type="ECO:0000256" key="1">
    <source>
        <dbReference type="SAM" id="MobiDB-lite"/>
    </source>
</evidence>
<proteinExistence type="predicted"/>
<protein>
    <submittedName>
        <fullName evidence="3">Uncharacterized protein</fullName>
    </submittedName>
</protein>
<reference evidence="4" key="1">
    <citation type="submission" date="2019-09" db="EMBL/GenBank/DDBJ databases">
        <title>Isolation and complete genome sequencing of Methylocystis species.</title>
        <authorList>
            <person name="Rumah B.L."/>
            <person name="Stead C.E."/>
            <person name="Stevens B.C."/>
            <person name="Minton N.P."/>
            <person name="Grosse-Honebrink A."/>
            <person name="Zhang Y."/>
        </authorList>
    </citation>
    <scope>NUCLEOTIDE SEQUENCE [LARGE SCALE GENOMIC DNA]</scope>
    <source>
        <strain evidence="4">BRCS1</strain>
    </source>
</reference>
<evidence type="ECO:0000256" key="2">
    <source>
        <dbReference type="SAM" id="SignalP"/>
    </source>
</evidence>
<organism evidence="3 4">
    <name type="scientific">Methylocystis rosea</name>
    <dbReference type="NCBI Taxonomy" id="173366"/>
    <lineage>
        <taxon>Bacteria</taxon>
        <taxon>Pseudomonadati</taxon>
        <taxon>Pseudomonadota</taxon>
        <taxon>Alphaproteobacteria</taxon>
        <taxon>Hyphomicrobiales</taxon>
        <taxon>Methylocystaceae</taxon>
        <taxon>Methylocystis</taxon>
    </lineage>
</organism>
<reference evidence="3 4" key="2">
    <citation type="journal article" date="2021" name="AMB Express">
        <title>Isolation and characterisation of Methylocystis spp. for poly-3-hydroxybutyrate production using waste methane feedstocks.</title>
        <authorList>
            <person name="Rumah B.L."/>
            <person name="Stead C.E."/>
            <person name="Claxton Stevens B.H."/>
            <person name="Minton N.P."/>
            <person name="Grosse-Honebrink A."/>
            <person name="Zhang Y."/>
        </authorList>
    </citation>
    <scope>NUCLEOTIDE SEQUENCE [LARGE SCALE GENOMIC DNA]</scope>
    <source>
        <strain evidence="3 4">BRCS1</strain>
    </source>
</reference>
<feature type="signal peptide" evidence="2">
    <location>
        <begin position="1"/>
        <end position="20"/>
    </location>
</feature>
<keyword evidence="4" id="KW-1185">Reference proteome</keyword>
<feature type="region of interest" description="Disordered" evidence="1">
    <location>
        <begin position="16"/>
        <end position="66"/>
    </location>
</feature>
<dbReference type="Proteomes" id="UP000424673">
    <property type="component" value="Chromosome"/>
</dbReference>
<name>A0ABX6EKR4_9HYPH</name>
<feature type="chain" id="PRO_5045933637" evidence="2">
    <location>
        <begin position="21"/>
        <end position="66"/>
    </location>
</feature>
<evidence type="ECO:0000313" key="3">
    <source>
        <dbReference type="EMBL" id="QGM94925.1"/>
    </source>
</evidence>
<gene>
    <name evidence="3" type="ORF">F7D13_13320</name>
</gene>
<accession>A0ABX6EKR4</accession>